<evidence type="ECO:0000256" key="3">
    <source>
        <dbReference type="ARBA" id="ARBA00022737"/>
    </source>
</evidence>
<evidence type="ECO:0000256" key="1">
    <source>
        <dbReference type="ARBA" id="ARBA00004496"/>
    </source>
</evidence>
<evidence type="ECO:0000313" key="7">
    <source>
        <dbReference type="EMBL" id="ADW16939.1"/>
    </source>
</evidence>
<gene>
    <name evidence="7" type="ordered locus">Despr_0765</name>
</gene>
<dbReference type="GO" id="GO:0005737">
    <property type="term" value="C:cytoplasm"/>
    <property type="evidence" value="ECO:0007669"/>
    <property type="project" value="UniProtKB-SubCell"/>
</dbReference>
<keyword evidence="4" id="KW-0802">TPR repeat</keyword>
<evidence type="ECO:0000256" key="4">
    <source>
        <dbReference type="ARBA" id="ARBA00022803"/>
    </source>
</evidence>
<dbReference type="Pfam" id="PF13424">
    <property type="entry name" value="TPR_12"/>
    <property type="match status" value="2"/>
</dbReference>
<dbReference type="Gene3D" id="1.25.40.10">
    <property type="entry name" value="Tetratricopeptide repeat domain"/>
    <property type="match status" value="1"/>
</dbReference>
<evidence type="ECO:0000256" key="6">
    <source>
        <dbReference type="SAM" id="MobiDB-lite"/>
    </source>
</evidence>
<dbReference type="KEGG" id="dpr:Despr_0765"/>
<keyword evidence="3" id="KW-0677">Repeat</keyword>
<reference evidence="7 8" key="1">
    <citation type="journal article" date="2011" name="Stand. Genomic Sci.">
        <title>Complete genome sequence of Desulfobulbus propionicus type strain (1pr3).</title>
        <authorList>
            <person name="Pagani I."/>
            <person name="Lapidus A."/>
            <person name="Nolan M."/>
            <person name="Lucas S."/>
            <person name="Hammon N."/>
            <person name="Deshpande S."/>
            <person name="Cheng J.F."/>
            <person name="Chertkov O."/>
            <person name="Davenport K."/>
            <person name="Tapia R."/>
            <person name="Han C."/>
            <person name="Goodwin L."/>
            <person name="Pitluck S."/>
            <person name="Liolios K."/>
            <person name="Mavromatis K."/>
            <person name="Ivanova N."/>
            <person name="Mikhailova N."/>
            <person name="Pati A."/>
            <person name="Chen A."/>
            <person name="Palaniappan K."/>
            <person name="Land M."/>
            <person name="Hauser L."/>
            <person name="Chang Y.J."/>
            <person name="Jeffries C.D."/>
            <person name="Detter J.C."/>
            <person name="Brambilla E."/>
            <person name="Kannan K.P."/>
            <person name="Djao O.D."/>
            <person name="Rohde M."/>
            <person name="Pukall R."/>
            <person name="Spring S."/>
            <person name="Goker M."/>
            <person name="Sikorski J."/>
            <person name="Woyke T."/>
            <person name="Bristow J."/>
            <person name="Eisen J.A."/>
            <person name="Markowitz V."/>
            <person name="Hugenholtz P."/>
            <person name="Kyrpides N.C."/>
            <person name="Klenk H.P."/>
        </authorList>
    </citation>
    <scope>NUCLEOTIDE SEQUENCE [LARGE SCALE GENOMIC DNA]</scope>
    <source>
        <strain evidence="8">ATCC 33891 / DSM 2032 / 1pr3</strain>
    </source>
</reference>
<evidence type="ECO:0000313" key="8">
    <source>
        <dbReference type="Proteomes" id="UP000006365"/>
    </source>
</evidence>
<accession>A0A7U3YK90</accession>
<keyword evidence="2" id="KW-0963">Cytoplasm</keyword>
<dbReference type="EMBL" id="CP002364">
    <property type="protein sequence ID" value="ADW16939.1"/>
    <property type="molecule type" value="Genomic_DNA"/>
</dbReference>
<dbReference type="SUPFAM" id="SSF48452">
    <property type="entry name" value="TPR-like"/>
    <property type="match status" value="1"/>
</dbReference>
<dbReference type="Proteomes" id="UP000006365">
    <property type="component" value="Chromosome"/>
</dbReference>
<organism evidence="7 8">
    <name type="scientific">Desulfobulbus propionicus (strain ATCC 33891 / DSM 2032 / VKM B-1956 / 1pr3)</name>
    <dbReference type="NCBI Taxonomy" id="577650"/>
    <lineage>
        <taxon>Bacteria</taxon>
        <taxon>Pseudomonadati</taxon>
        <taxon>Thermodesulfobacteriota</taxon>
        <taxon>Desulfobulbia</taxon>
        <taxon>Desulfobulbales</taxon>
        <taxon>Desulfobulbaceae</taxon>
        <taxon>Desulfobulbus</taxon>
    </lineage>
</organism>
<dbReference type="PANTHER" id="PTHR46630">
    <property type="entry name" value="TETRATRICOPEPTIDE REPEAT PROTEIN 29"/>
    <property type="match status" value="1"/>
</dbReference>
<dbReference type="RefSeq" id="WP_015723484.1">
    <property type="nucleotide sequence ID" value="NC_014972.1"/>
</dbReference>
<feature type="region of interest" description="Disordered" evidence="6">
    <location>
        <begin position="1"/>
        <end position="28"/>
    </location>
</feature>
<evidence type="ECO:0000256" key="5">
    <source>
        <dbReference type="ARBA" id="ARBA00038253"/>
    </source>
</evidence>
<dbReference type="InterPro" id="IPR019734">
    <property type="entry name" value="TPR_rpt"/>
</dbReference>
<dbReference type="AlphaFoldDB" id="A0A7U3YK90"/>
<proteinExistence type="inferred from homology"/>
<dbReference type="SMART" id="SM00028">
    <property type="entry name" value="TPR"/>
    <property type="match status" value="3"/>
</dbReference>
<keyword evidence="8" id="KW-1185">Reference proteome</keyword>
<evidence type="ECO:0008006" key="9">
    <source>
        <dbReference type="Google" id="ProtNLM"/>
    </source>
</evidence>
<sequence length="201" mass="22307">MASETIQPLCSLGPMSQENNTEQSNDPVKQDYLEGRKLLREGKHAQAAIAFHNALRGFEERGDQAGVANAADRLGDACLARDEYAMAIANYQRAYAICEKEDDSFSLLALNKKMAAAYRKLGDHDKALELLYDMLEHYRLTNNPKGAVEALIIIAETYAAQGETAKAADAYRSVSSIHARFKHARLAEEFQRRAEALEQGK</sequence>
<feature type="compositionally biased region" description="Polar residues" evidence="6">
    <location>
        <begin position="1"/>
        <end position="27"/>
    </location>
</feature>
<dbReference type="InterPro" id="IPR051476">
    <property type="entry name" value="Bac_ResReg_Asp_Phosphatase"/>
</dbReference>
<name>A0A7U3YK90_DESPD</name>
<evidence type="ECO:0000256" key="2">
    <source>
        <dbReference type="ARBA" id="ARBA00022490"/>
    </source>
</evidence>
<comment type="similarity">
    <text evidence="5">Belongs to the Rap family.</text>
</comment>
<protein>
    <recommendedName>
        <fullName evidence="9">MalT-like TPR region domain-containing protein</fullName>
    </recommendedName>
</protein>
<comment type="subcellular location">
    <subcellularLocation>
        <location evidence="1">Cytoplasm</location>
    </subcellularLocation>
</comment>
<dbReference type="InterPro" id="IPR011990">
    <property type="entry name" value="TPR-like_helical_dom_sf"/>
</dbReference>
<dbReference type="PANTHER" id="PTHR46630:SF1">
    <property type="entry name" value="TETRATRICOPEPTIDE REPEAT PROTEIN 29"/>
    <property type="match status" value="1"/>
</dbReference>